<dbReference type="Proteomes" id="UP000033448">
    <property type="component" value="Unassembled WGS sequence"/>
</dbReference>
<evidence type="ECO:0000313" key="2">
    <source>
        <dbReference type="EMBL" id="KJL19851.1"/>
    </source>
</evidence>
<reference evidence="2" key="1">
    <citation type="submission" date="2015-02" db="EMBL/GenBank/DDBJ databases">
        <title>Draft genome sequences of ten Microbacterium spp. with emphasis on heavy metal contaminated environments.</title>
        <authorList>
            <person name="Corretto E."/>
        </authorList>
    </citation>
    <scope>NUCLEOTIDE SEQUENCE [LARGE SCALE GENOMIC DNA]</scope>
    <source>
        <strain evidence="2">DSM 23848</strain>
    </source>
</reference>
<comment type="caution">
    <text evidence="2">The sequence shown here is derived from an EMBL/GenBank/DDBJ whole genome shotgun (WGS) entry which is preliminary data.</text>
</comment>
<dbReference type="PATRIC" id="fig|582680.7.peg.2953"/>
<name>A0A0F0KKR7_9MICO</name>
<dbReference type="AlphaFoldDB" id="A0A0F0KKR7"/>
<dbReference type="RefSeq" id="WP_045251548.1">
    <property type="nucleotide sequence ID" value="NZ_CBFSJS010000069.1"/>
</dbReference>
<keyword evidence="3" id="KW-1185">Reference proteome</keyword>
<protein>
    <recommendedName>
        <fullName evidence="1">DUF7882 domain-containing protein</fullName>
    </recommendedName>
</protein>
<dbReference type="EMBL" id="JYIT01000083">
    <property type="protein sequence ID" value="KJL19851.1"/>
    <property type="molecule type" value="Genomic_DNA"/>
</dbReference>
<organism evidence="2 3">
    <name type="scientific">Microbacterium azadirachtae</name>
    <dbReference type="NCBI Taxonomy" id="582680"/>
    <lineage>
        <taxon>Bacteria</taxon>
        <taxon>Bacillati</taxon>
        <taxon>Actinomycetota</taxon>
        <taxon>Actinomycetes</taxon>
        <taxon>Micrococcales</taxon>
        <taxon>Microbacteriaceae</taxon>
        <taxon>Microbacterium</taxon>
    </lineage>
</organism>
<dbReference type="OrthoDB" id="5123855at2"/>
<evidence type="ECO:0000259" key="1">
    <source>
        <dbReference type="Pfam" id="PF25355"/>
    </source>
</evidence>
<sequence>MGTIYYGGSAFAVHIEGRTLAHVHVVVTTKLRRGESFTLSWPHRDDEPPGRSTIWLHPGIPLRFEFEDSDGTELSRQYLEDLAYSASTPGGIQLTKEDVGPCRCALALGASEVLVR</sequence>
<dbReference type="Pfam" id="PF25355">
    <property type="entry name" value="DUF7882"/>
    <property type="match status" value="1"/>
</dbReference>
<gene>
    <name evidence="2" type="ORF">RL72_02897</name>
</gene>
<accession>A0A0F0KKR7</accession>
<feature type="domain" description="DUF7882" evidence="1">
    <location>
        <begin position="1"/>
        <end position="97"/>
    </location>
</feature>
<proteinExistence type="predicted"/>
<evidence type="ECO:0000313" key="3">
    <source>
        <dbReference type="Proteomes" id="UP000033448"/>
    </source>
</evidence>
<dbReference type="InterPro" id="IPR057204">
    <property type="entry name" value="DUF7882"/>
</dbReference>